<protein>
    <submittedName>
        <fullName evidence="2">Uncharacterized protein</fullName>
    </submittedName>
</protein>
<feature type="transmembrane region" description="Helical" evidence="1">
    <location>
        <begin position="46"/>
        <end position="64"/>
    </location>
</feature>
<reference evidence="2 3" key="1">
    <citation type="submission" date="2024-06" db="EMBL/GenBank/DDBJ databases">
        <title>Genomic Encyclopedia of Type Strains, Phase IV (KMG-IV): sequencing the most valuable type-strain genomes for metagenomic binning, comparative biology and taxonomic classification.</title>
        <authorList>
            <person name="Goeker M."/>
        </authorList>
    </citation>
    <scope>NUCLEOTIDE SEQUENCE [LARGE SCALE GENOMIC DNA]</scope>
    <source>
        <strain evidence="2 3">DSM 29780</strain>
    </source>
</reference>
<evidence type="ECO:0000313" key="2">
    <source>
        <dbReference type="EMBL" id="MET3612419.1"/>
    </source>
</evidence>
<dbReference type="RefSeq" id="WP_354554981.1">
    <property type="nucleotide sequence ID" value="NZ_JBEPMB010000001.1"/>
</dbReference>
<evidence type="ECO:0000256" key="1">
    <source>
        <dbReference type="SAM" id="Phobius"/>
    </source>
</evidence>
<sequence length="106" mass="11323">MMNFADLVLCLLTGFAIPLALSGFVAERAELHAGRGHVGPAGRFVVFWSSALVCGPGLFATRLVEGFRSGEETAGEQITGWSAAAGWALLYGYVVLTLVRRVFHLP</sequence>
<dbReference type="Proteomes" id="UP001549047">
    <property type="component" value="Unassembled WGS sequence"/>
</dbReference>
<accession>A0ABV2IVA5</accession>
<proteinExistence type="predicted"/>
<feature type="transmembrane region" description="Helical" evidence="1">
    <location>
        <begin position="84"/>
        <end position="103"/>
    </location>
</feature>
<comment type="caution">
    <text evidence="2">The sequence shown here is derived from an EMBL/GenBank/DDBJ whole genome shotgun (WGS) entry which is preliminary data.</text>
</comment>
<gene>
    <name evidence="2" type="ORF">ABID16_000724</name>
</gene>
<keyword evidence="1" id="KW-0812">Transmembrane</keyword>
<dbReference type="EMBL" id="JBEPMB010000001">
    <property type="protein sequence ID" value="MET3612419.1"/>
    <property type="molecule type" value="Genomic_DNA"/>
</dbReference>
<keyword evidence="1" id="KW-1133">Transmembrane helix</keyword>
<keyword evidence="1" id="KW-0472">Membrane</keyword>
<organism evidence="2 3">
    <name type="scientific">Rhizobium aquaticum</name>
    <dbReference type="NCBI Taxonomy" id="1549636"/>
    <lineage>
        <taxon>Bacteria</taxon>
        <taxon>Pseudomonadati</taxon>
        <taxon>Pseudomonadota</taxon>
        <taxon>Alphaproteobacteria</taxon>
        <taxon>Hyphomicrobiales</taxon>
        <taxon>Rhizobiaceae</taxon>
        <taxon>Rhizobium/Agrobacterium group</taxon>
        <taxon>Rhizobium</taxon>
    </lineage>
</organism>
<name>A0ABV2IVA5_9HYPH</name>
<evidence type="ECO:0000313" key="3">
    <source>
        <dbReference type="Proteomes" id="UP001549047"/>
    </source>
</evidence>
<keyword evidence="3" id="KW-1185">Reference proteome</keyword>